<evidence type="ECO:0000313" key="4">
    <source>
        <dbReference type="EMBL" id="MFK2855479.1"/>
    </source>
</evidence>
<feature type="compositionally biased region" description="Low complexity" evidence="1">
    <location>
        <begin position="62"/>
        <end position="76"/>
    </location>
</feature>
<protein>
    <submittedName>
        <fullName evidence="4">DUF4124 domain-containing protein</fullName>
    </submittedName>
</protein>
<feature type="region of interest" description="Disordered" evidence="1">
    <location>
        <begin position="127"/>
        <end position="147"/>
    </location>
</feature>
<evidence type="ECO:0000259" key="3">
    <source>
        <dbReference type="Pfam" id="PF13511"/>
    </source>
</evidence>
<keyword evidence="2" id="KW-0732">Signal</keyword>
<sequence>MRRLSIALALLLVAPLAFAQVYKWTDAHGTVHYSETPPPTGTKYSQVSVNTGASAPAGGDNASAATSSSTSAPSQSGGNNAPQGPVEDTPENRAKLCTSLKANIGTLQGSGPVVMSNGGQQQLLNADQRKQQLDASQSQYNEYCANQ</sequence>
<reference evidence="4 5" key="1">
    <citation type="submission" date="2020-10" db="EMBL/GenBank/DDBJ databases">
        <title>Phylogeny of dyella-like bacteria.</title>
        <authorList>
            <person name="Fu J."/>
        </authorList>
    </citation>
    <scope>NUCLEOTIDE SEQUENCE [LARGE SCALE GENOMIC DNA]</scope>
    <source>
        <strain evidence="4 5">DHG40</strain>
    </source>
</reference>
<feature type="compositionally biased region" description="Polar residues" evidence="1">
    <location>
        <begin position="133"/>
        <end position="147"/>
    </location>
</feature>
<keyword evidence="5" id="KW-1185">Reference proteome</keyword>
<dbReference type="RefSeq" id="WP_380012416.1">
    <property type="nucleotide sequence ID" value="NZ_JADIKI010000023.1"/>
</dbReference>
<dbReference type="InterPro" id="IPR025392">
    <property type="entry name" value="DUF4124"/>
</dbReference>
<dbReference type="Proteomes" id="UP001620409">
    <property type="component" value="Unassembled WGS sequence"/>
</dbReference>
<feature type="chain" id="PRO_5046677568" evidence="2">
    <location>
        <begin position="20"/>
        <end position="147"/>
    </location>
</feature>
<evidence type="ECO:0000256" key="2">
    <source>
        <dbReference type="SAM" id="SignalP"/>
    </source>
</evidence>
<name>A0ABW8IL75_9GAMM</name>
<feature type="compositionally biased region" description="Polar residues" evidence="1">
    <location>
        <begin position="42"/>
        <end position="53"/>
    </location>
</feature>
<dbReference type="Pfam" id="PF13511">
    <property type="entry name" value="DUF4124"/>
    <property type="match status" value="1"/>
</dbReference>
<gene>
    <name evidence="4" type="ORF">ISP18_12830</name>
</gene>
<evidence type="ECO:0000256" key="1">
    <source>
        <dbReference type="SAM" id="MobiDB-lite"/>
    </source>
</evidence>
<accession>A0ABW8IL75</accession>
<evidence type="ECO:0000313" key="5">
    <source>
        <dbReference type="Proteomes" id="UP001620409"/>
    </source>
</evidence>
<proteinExistence type="predicted"/>
<feature type="domain" description="DUF4124" evidence="3">
    <location>
        <begin position="8"/>
        <end position="57"/>
    </location>
</feature>
<dbReference type="EMBL" id="JADIKI010000023">
    <property type="protein sequence ID" value="MFK2855479.1"/>
    <property type="molecule type" value="Genomic_DNA"/>
</dbReference>
<organism evidence="4 5">
    <name type="scientific">Dyella humi</name>
    <dbReference type="NCBI Taxonomy" id="1770547"/>
    <lineage>
        <taxon>Bacteria</taxon>
        <taxon>Pseudomonadati</taxon>
        <taxon>Pseudomonadota</taxon>
        <taxon>Gammaproteobacteria</taxon>
        <taxon>Lysobacterales</taxon>
        <taxon>Rhodanobacteraceae</taxon>
        <taxon>Dyella</taxon>
    </lineage>
</organism>
<feature type="region of interest" description="Disordered" evidence="1">
    <location>
        <begin position="33"/>
        <end position="94"/>
    </location>
</feature>
<comment type="caution">
    <text evidence="4">The sequence shown here is derived from an EMBL/GenBank/DDBJ whole genome shotgun (WGS) entry which is preliminary data.</text>
</comment>
<feature type="signal peptide" evidence="2">
    <location>
        <begin position="1"/>
        <end position="19"/>
    </location>
</feature>